<dbReference type="Pfam" id="PF01145">
    <property type="entry name" value="Band_7"/>
    <property type="match status" value="1"/>
</dbReference>
<accession>A0A8S3VE92</accession>
<dbReference type="Proteomes" id="UP000683360">
    <property type="component" value="Unassembled WGS sequence"/>
</dbReference>
<evidence type="ECO:0000313" key="4">
    <source>
        <dbReference type="Proteomes" id="UP000683360"/>
    </source>
</evidence>
<proteinExistence type="predicted"/>
<dbReference type="AlphaFoldDB" id="A0A8S3VE92"/>
<gene>
    <name evidence="3" type="ORF">MEDL_65999</name>
</gene>
<feature type="transmembrane region" description="Helical" evidence="1">
    <location>
        <begin position="42"/>
        <end position="64"/>
    </location>
</feature>
<dbReference type="SUPFAM" id="SSF117892">
    <property type="entry name" value="Band 7/SPFH domain"/>
    <property type="match status" value="1"/>
</dbReference>
<organism evidence="3 4">
    <name type="scientific">Mytilus edulis</name>
    <name type="common">Blue mussel</name>
    <dbReference type="NCBI Taxonomy" id="6550"/>
    <lineage>
        <taxon>Eukaryota</taxon>
        <taxon>Metazoa</taxon>
        <taxon>Spiralia</taxon>
        <taxon>Lophotrochozoa</taxon>
        <taxon>Mollusca</taxon>
        <taxon>Bivalvia</taxon>
        <taxon>Autobranchia</taxon>
        <taxon>Pteriomorphia</taxon>
        <taxon>Mytilida</taxon>
        <taxon>Mytiloidea</taxon>
        <taxon>Mytilidae</taxon>
        <taxon>Mytilinae</taxon>
        <taxon>Mytilus</taxon>
    </lineage>
</organism>
<dbReference type="InterPro" id="IPR001107">
    <property type="entry name" value="Band_7"/>
</dbReference>
<evidence type="ECO:0000256" key="1">
    <source>
        <dbReference type="SAM" id="Phobius"/>
    </source>
</evidence>
<evidence type="ECO:0000313" key="3">
    <source>
        <dbReference type="EMBL" id="CAG2254520.1"/>
    </source>
</evidence>
<keyword evidence="1" id="KW-0812">Transmembrane</keyword>
<keyword evidence="4" id="KW-1185">Reference proteome</keyword>
<feature type="domain" description="Band 7" evidence="2">
    <location>
        <begin position="110"/>
        <end position="302"/>
    </location>
</feature>
<keyword evidence="1" id="KW-0472">Membrane</keyword>
<reference evidence="3" key="1">
    <citation type="submission" date="2021-03" db="EMBL/GenBank/DDBJ databases">
        <authorList>
            <person name="Bekaert M."/>
        </authorList>
    </citation>
    <scope>NUCLEOTIDE SEQUENCE</scope>
</reference>
<dbReference type="EMBL" id="CAJPWZ010003246">
    <property type="protein sequence ID" value="CAG2254520.1"/>
    <property type="molecule type" value="Genomic_DNA"/>
</dbReference>
<protein>
    <recommendedName>
        <fullName evidence="2">Band 7 domain-containing protein</fullName>
    </recommendedName>
</protein>
<dbReference type="OrthoDB" id="5986675at2759"/>
<keyword evidence="1" id="KW-1133">Transmembrane helix</keyword>
<dbReference type="InterPro" id="IPR036013">
    <property type="entry name" value="Band_7/SPFH_dom_sf"/>
</dbReference>
<name>A0A8S3VE92_MYTED</name>
<dbReference type="Gene3D" id="3.30.479.30">
    <property type="entry name" value="Band 7 domain"/>
    <property type="match status" value="1"/>
</dbReference>
<comment type="caution">
    <text evidence="3">The sequence shown here is derived from an EMBL/GenBank/DDBJ whole genome shotgun (WGS) entry which is preliminary data.</text>
</comment>
<feature type="transmembrane region" description="Helical" evidence="1">
    <location>
        <begin position="84"/>
        <end position="108"/>
    </location>
</feature>
<evidence type="ECO:0000259" key="2">
    <source>
        <dbReference type="Pfam" id="PF01145"/>
    </source>
</evidence>
<sequence>MAFGSYHLVLEILADIYSFCRSKFLTFTMALDDLVDSKICKIIVGAVAVAALLILILVPVSFSYLDYYEAIILTMAEGGTIKVIVIAVLAALGLTAILIITSFSYLNYWEYGLKRQKSTGSVDKTDIYDSGRYFVGPDFEFKVFPSDLHYVELEDAKIFTSDKLEVEVSVNFQYVIRKDELISLHDTYDLEYKEIMKSSALDALKGAITVYTTRELINNRAVIEQTVWKSVRERLGGTCCNSYCGRSNPLCSTCKVVCTASDKGLNVEVKYFQLRRIRIPRDVEKQFIQALVLQEQNEEEKLKQDAVVVRKETSQKVLVIENDAKEISQNATAQATLIGSIAQANYTAILESARSDGLKRAFVELNFSLQDHKNSFDYLRTIRGQENTHLTVNFQQKIAGNLGSNQNSKN</sequence>